<dbReference type="InterPro" id="IPR036179">
    <property type="entry name" value="Ig-like_dom_sf"/>
</dbReference>
<evidence type="ECO:0000256" key="1">
    <source>
        <dbReference type="ARBA" id="ARBA00004370"/>
    </source>
</evidence>
<dbReference type="AlphaFoldDB" id="A0A099ZCN6"/>
<dbReference type="PANTHER" id="PTHR12080:SF59">
    <property type="entry name" value="HEPATIC AND GLIAL CELL ADHESION MOLECULE"/>
    <property type="match status" value="1"/>
</dbReference>
<keyword evidence="3" id="KW-0472">Membrane</keyword>
<dbReference type="EMBL" id="KL892079">
    <property type="protein sequence ID" value="KGL79467.1"/>
    <property type="molecule type" value="Genomic_DNA"/>
</dbReference>
<gene>
    <name evidence="5" type="ORF">N309_03858</name>
</gene>
<dbReference type="Proteomes" id="UP000053641">
    <property type="component" value="Unassembled WGS sequence"/>
</dbReference>
<evidence type="ECO:0000256" key="3">
    <source>
        <dbReference type="ARBA" id="ARBA00023136"/>
    </source>
</evidence>
<accession>A0A099ZCN6</accession>
<keyword evidence="2" id="KW-0732">Signal</keyword>
<evidence type="ECO:0000256" key="4">
    <source>
        <dbReference type="ARBA" id="ARBA00023180"/>
    </source>
</evidence>
<organism evidence="5 6">
    <name type="scientific">Tinamus guttatus</name>
    <name type="common">White-throated tinamou</name>
    <dbReference type="NCBI Taxonomy" id="94827"/>
    <lineage>
        <taxon>Eukaryota</taxon>
        <taxon>Metazoa</taxon>
        <taxon>Chordata</taxon>
        <taxon>Craniata</taxon>
        <taxon>Vertebrata</taxon>
        <taxon>Euteleostomi</taxon>
        <taxon>Archelosauria</taxon>
        <taxon>Archosauria</taxon>
        <taxon>Dinosauria</taxon>
        <taxon>Saurischia</taxon>
        <taxon>Theropoda</taxon>
        <taxon>Coelurosauria</taxon>
        <taxon>Aves</taxon>
        <taxon>Palaeognathae</taxon>
        <taxon>Tinamiformes</taxon>
        <taxon>Tinamidae</taxon>
        <taxon>Tinamus</taxon>
    </lineage>
</organism>
<evidence type="ECO:0000256" key="2">
    <source>
        <dbReference type="ARBA" id="ARBA00022729"/>
    </source>
</evidence>
<sequence>MLLIWPLFSAGENLALIAEIPQDLINGTVGQSVLLPFSYKFNSTSEFPLPILWTFNNSLNPFISCTVQSCSLSTEGTPRNCSANCFPSATYQDRVEFFPESASLLLRNLQLNDSGVYSVT</sequence>
<keyword evidence="4" id="KW-0325">Glycoprotein</keyword>
<dbReference type="GO" id="GO:0016020">
    <property type="term" value="C:membrane"/>
    <property type="evidence" value="ECO:0007669"/>
    <property type="project" value="UniProtKB-SubCell"/>
</dbReference>
<protein>
    <submittedName>
        <fullName evidence="5">Hepatocyte cell adhesion molecule</fullName>
    </submittedName>
</protein>
<feature type="non-terminal residue" evidence="5">
    <location>
        <position position="120"/>
    </location>
</feature>
<dbReference type="InterPro" id="IPR015631">
    <property type="entry name" value="CD2/SLAM_rcpt"/>
</dbReference>
<dbReference type="GO" id="GO:0005911">
    <property type="term" value="C:cell-cell junction"/>
    <property type="evidence" value="ECO:0007669"/>
    <property type="project" value="TreeGrafter"/>
</dbReference>
<reference evidence="5 6" key="1">
    <citation type="submission" date="2014-06" db="EMBL/GenBank/DDBJ databases">
        <title>Genome evolution of avian class.</title>
        <authorList>
            <person name="Zhang G."/>
            <person name="Li C."/>
        </authorList>
    </citation>
    <scope>NUCLEOTIDE SEQUENCE [LARGE SCALE GENOMIC DNA]</scope>
    <source>
        <strain evidence="5">BGI_N309</strain>
    </source>
</reference>
<keyword evidence="6" id="KW-1185">Reference proteome</keyword>
<comment type="subcellular location">
    <subcellularLocation>
        <location evidence="1">Membrane</location>
    </subcellularLocation>
</comment>
<evidence type="ECO:0000313" key="6">
    <source>
        <dbReference type="Proteomes" id="UP000053641"/>
    </source>
</evidence>
<dbReference type="SUPFAM" id="SSF48726">
    <property type="entry name" value="Immunoglobulin"/>
    <property type="match status" value="1"/>
</dbReference>
<dbReference type="PANTHER" id="PTHR12080">
    <property type="entry name" value="SIGNALING LYMPHOCYTIC ACTIVATION MOLECULE"/>
    <property type="match status" value="1"/>
</dbReference>
<name>A0A099ZCN6_TINGU</name>
<dbReference type="InterPro" id="IPR013783">
    <property type="entry name" value="Ig-like_fold"/>
</dbReference>
<evidence type="ECO:0000313" key="5">
    <source>
        <dbReference type="EMBL" id="KGL79467.1"/>
    </source>
</evidence>
<proteinExistence type="predicted"/>
<dbReference type="Gene3D" id="2.60.40.10">
    <property type="entry name" value="Immunoglobulins"/>
    <property type="match status" value="1"/>
</dbReference>